<dbReference type="STRING" id="56484.A0A1Y2F010"/>
<evidence type="ECO:0000256" key="2">
    <source>
        <dbReference type="ARBA" id="ARBA00022989"/>
    </source>
</evidence>
<evidence type="ECO:0000256" key="1">
    <source>
        <dbReference type="ARBA" id="ARBA00022692"/>
    </source>
</evidence>
<comment type="caution">
    <text evidence="5">The sequence shown here is derived from an EMBL/GenBank/DDBJ whole genome shotgun (WGS) entry which is preliminary data.</text>
</comment>
<keyword evidence="4" id="KW-0186">Copper</keyword>
<evidence type="ECO:0000313" key="5">
    <source>
        <dbReference type="EMBL" id="ORY76706.1"/>
    </source>
</evidence>
<dbReference type="GeneID" id="63786646"/>
<keyword evidence="2 4" id="KW-1133">Transmembrane helix</keyword>
<keyword evidence="3 4" id="KW-0472">Membrane</keyword>
<dbReference type="EMBL" id="MCFI01000022">
    <property type="protein sequence ID" value="ORY76706.1"/>
    <property type="molecule type" value="Genomic_DNA"/>
</dbReference>
<name>A0A1Y2F010_PROLT</name>
<proteinExistence type="inferred from homology"/>
<protein>
    <recommendedName>
        <fullName evidence="4">Copper transport protein</fullName>
    </recommendedName>
</protein>
<evidence type="ECO:0000256" key="3">
    <source>
        <dbReference type="ARBA" id="ARBA00023136"/>
    </source>
</evidence>
<dbReference type="GO" id="GO:0005375">
    <property type="term" value="F:copper ion transmembrane transporter activity"/>
    <property type="evidence" value="ECO:0007669"/>
    <property type="project" value="UniProtKB-UniRule"/>
</dbReference>
<organism evidence="5 6">
    <name type="scientific">Protomyces lactucae-debilis</name>
    <dbReference type="NCBI Taxonomy" id="2754530"/>
    <lineage>
        <taxon>Eukaryota</taxon>
        <taxon>Fungi</taxon>
        <taxon>Dikarya</taxon>
        <taxon>Ascomycota</taxon>
        <taxon>Taphrinomycotina</taxon>
        <taxon>Taphrinomycetes</taxon>
        <taxon>Taphrinales</taxon>
        <taxon>Protomycetaceae</taxon>
        <taxon>Protomyces</taxon>
    </lineage>
</organism>
<comment type="subcellular location">
    <subcellularLocation>
        <location evidence="4">Membrane</location>
        <topology evidence="4">Multi-pass membrane protein</topology>
    </subcellularLocation>
</comment>
<dbReference type="Proteomes" id="UP000193685">
    <property type="component" value="Unassembled WGS sequence"/>
</dbReference>
<dbReference type="GO" id="GO:0016020">
    <property type="term" value="C:membrane"/>
    <property type="evidence" value="ECO:0007669"/>
    <property type="project" value="UniProtKB-SubCell"/>
</dbReference>
<feature type="transmembrane region" description="Helical" evidence="4">
    <location>
        <begin position="51"/>
        <end position="71"/>
    </location>
</feature>
<dbReference type="PANTHER" id="PTHR12483">
    <property type="entry name" value="SOLUTE CARRIER FAMILY 31 COPPER TRANSPORTERS"/>
    <property type="match status" value="1"/>
</dbReference>
<evidence type="ECO:0000256" key="4">
    <source>
        <dbReference type="RuleBase" id="RU367022"/>
    </source>
</evidence>
<keyword evidence="4" id="KW-0187">Copper transport</keyword>
<dbReference type="RefSeq" id="XP_040722786.1">
    <property type="nucleotide sequence ID" value="XM_040870047.1"/>
</dbReference>
<dbReference type="OMA" id="AKTVACH"/>
<accession>A0A1Y2F010</accession>
<sequence length="170" mass="18982">MDHTMMDHSKMDHGHMGHGDMGAAACSMNMYLNADIKNLCILTEKWHITGVWSLLQSCIIIILFAMLFEFIRERIRRYEAGIGAIDIDSSQAGTVSSERATNRTPRAIRQSQMIKAFLYAFQVAVSYILMLVFMTFNVYVMAAVVIGAGLGHYFFNTDPASIGSKSMACH</sequence>
<keyword evidence="4" id="KW-0406">Ion transport</keyword>
<evidence type="ECO:0000313" key="6">
    <source>
        <dbReference type="Proteomes" id="UP000193685"/>
    </source>
</evidence>
<keyword evidence="6" id="KW-1185">Reference proteome</keyword>
<dbReference type="PANTHER" id="PTHR12483:SF115">
    <property type="entry name" value="COPPER TRANSPORT PROTEIN"/>
    <property type="match status" value="1"/>
</dbReference>
<dbReference type="Pfam" id="PF04145">
    <property type="entry name" value="Ctr"/>
    <property type="match status" value="1"/>
</dbReference>
<dbReference type="AlphaFoldDB" id="A0A1Y2F010"/>
<gene>
    <name evidence="5" type="ORF">BCR37DRAFT_383354</name>
</gene>
<keyword evidence="1 4" id="KW-0812">Transmembrane</keyword>
<dbReference type="OrthoDB" id="161814at2759"/>
<dbReference type="InterPro" id="IPR007274">
    <property type="entry name" value="Cop_transporter"/>
</dbReference>
<keyword evidence="4" id="KW-0813">Transport</keyword>
<reference evidence="5 6" key="1">
    <citation type="submission" date="2016-07" db="EMBL/GenBank/DDBJ databases">
        <title>Pervasive Adenine N6-methylation of Active Genes in Fungi.</title>
        <authorList>
            <consortium name="DOE Joint Genome Institute"/>
            <person name="Mondo S.J."/>
            <person name="Dannebaum R.O."/>
            <person name="Kuo R.C."/>
            <person name="Labutti K."/>
            <person name="Haridas S."/>
            <person name="Kuo A."/>
            <person name="Salamov A."/>
            <person name="Ahrendt S.R."/>
            <person name="Lipzen A."/>
            <person name="Sullivan W."/>
            <person name="Andreopoulos W.B."/>
            <person name="Clum A."/>
            <person name="Lindquist E."/>
            <person name="Daum C."/>
            <person name="Ramamoorthy G.K."/>
            <person name="Gryganskyi A."/>
            <person name="Culley D."/>
            <person name="Magnuson J.K."/>
            <person name="James T.Y."/>
            <person name="O'Malley M.A."/>
            <person name="Stajich J.E."/>
            <person name="Spatafora J.W."/>
            <person name="Visel A."/>
            <person name="Grigoriev I.V."/>
        </authorList>
    </citation>
    <scope>NUCLEOTIDE SEQUENCE [LARGE SCALE GENOMIC DNA]</scope>
    <source>
        <strain evidence="5 6">12-1054</strain>
    </source>
</reference>
<comment type="similarity">
    <text evidence="4">Belongs to the copper transporter (Ctr) (TC 1.A.56) family. SLC31A subfamily.</text>
</comment>